<keyword evidence="3" id="KW-1185">Reference proteome</keyword>
<dbReference type="InterPro" id="IPR012337">
    <property type="entry name" value="RNaseH-like_sf"/>
</dbReference>
<dbReference type="Proteomes" id="UP000193067">
    <property type="component" value="Unassembled WGS sequence"/>
</dbReference>
<evidence type="ECO:0000259" key="1">
    <source>
        <dbReference type="PROSITE" id="PS50879"/>
    </source>
</evidence>
<organism evidence="2 3">
    <name type="scientific">Trametes coccinea (strain BRFM310)</name>
    <name type="common">Pycnoporus coccineus</name>
    <dbReference type="NCBI Taxonomy" id="1353009"/>
    <lineage>
        <taxon>Eukaryota</taxon>
        <taxon>Fungi</taxon>
        <taxon>Dikarya</taxon>
        <taxon>Basidiomycota</taxon>
        <taxon>Agaricomycotina</taxon>
        <taxon>Agaricomycetes</taxon>
        <taxon>Polyporales</taxon>
        <taxon>Polyporaceae</taxon>
        <taxon>Trametes</taxon>
    </lineage>
</organism>
<feature type="domain" description="RNase H type-1" evidence="1">
    <location>
        <begin position="1"/>
        <end position="65"/>
    </location>
</feature>
<proteinExistence type="predicted"/>
<dbReference type="GO" id="GO:0003676">
    <property type="term" value="F:nucleic acid binding"/>
    <property type="evidence" value="ECO:0007669"/>
    <property type="project" value="InterPro"/>
</dbReference>
<name>A0A1Y2I5P6_TRAC3</name>
<dbReference type="InterPro" id="IPR002156">
    <property type="entry name" value="RNaseH_domain"/>
</dbReference>
<dbReference type="OrthoDB" id="407198at2759"/>
<evidence type="ECO:0000313" key="2">
    <source>
        <dbReference type="EMBL" id="OSC96467.1"/>
    </source>
</evidence>
<dbReference type="STRING" id="1353009.A0A1Y2I5P6"/>
<dbReference type="Gene3D" id="3.30.420.10">
    <property type="entry name" value="Ribonuclease H-like superfamily/Ribonuclease H"/>
    <property type="match status" value="1"/>
</dbReference>
<dbReference type="InterPro" id="IPR036397">
    <property type="entry name" value="RNaseH_sf"/>
</dbReference>
<dbReference type="GO" id="GO:0004523">
    <property type="term" value="F:RNA-DNA hybrid ribonuclease activity"/>
    <property type="evidence" value="ECO:0007669"/>
    <property type="project" value="InterPro"/>
</dbReference>
<dbReference type="Pfam" id="PF00075">
    <property type="entry name" value="RNase_H"/>
    <property type="match status" value="1"/>
</dbReference>
<evidence type="ECO:0000313" key="3">
    <source>
        <dbReference type="Proteomes" id="UP000193067"/>
    </source>
</evidence>
<dbReference type="SUPFAM" id="SSF53098">
    <property type="entry name" value="Ribonuclease H-like"/>
    <property type="match status" value="1"/>
</dbReference>
<dbReference type="PROSITE" id="PS50879">
    <property type="entry name" value="RNASE_H_1"/>
    <property type="match status" value="1"/>
</dbReference>
<accession>A0A1Y2I5P6</accession>
<dbReference type="EMBL" id="KZ084181">
    <property type="protein sequence ID" value="OSC96467.1"/>
    <property type="molecule type" value="Genomic_DNA"/>
</dbReference>
<reference evidence="2 3" key="1">
    <citation type="journal article" date="2015" name="Biotechnol. Biofuels">
        <title>Enhanced degradation of softwood versus hardwood by the white-rot fungus Pycnoporus coccineus.</title>
        <authorList>
            <person name="Couturier M."/>
            <person name="Navarro D."/>
            <person name="Chevret D."/>
            <person name="Henrissat B."/>
            <person name="Piumi F."/>
            <person name="Ruiz-Duenas F.J."/>
            <person name="Martinez A.T."/>
            <person name="Grigoriev I.V."/>
            <person name="Riley R."/>
            <person name="Lipzen A."/>
            <person name="Berrin J.G."/>
            <person name="Master E.R."/>
            <person name="Rosso M.N."/>
        </authorList>
    </citation>
    <scope>NUCLEOTIDE SEQUENCE [LARGE SCALE GENOMIC DNA]</scope>
    <source>
        <strain evidence="2 3">BRFM310</strain>
    </source>
</reference>
<gene>
    <name evidence="2" type="ORF">PYCCODRAFT_1379163</name>
</gene>
<protein>
    <recommendedName>
        <fullName evidence="1">RNase H type-1 domain-containing protein</fullName>
    </recommendedName>
</protein>
<dbReference type="AlphaFoldDB" id="A0A1Y2I5P6"/>
<sequence>MESVTVQRHKYEDEGFIKHSNGALTKALIGALLTRQTFSAFTWVKGHNGHPENEAADQLAGQAAARAVGDPIHLCTDETLRLTGAKLSAITQELAYKAIRTIRAEKAGARASTAQRVAQILSDIADNFGVQLSEGMLWRSLKKPVVSREARQWVWMVIHDGYMVGERWLRPNMSDELKERAICKACGQTETMQHILFCCNACGRETIWALLRECWGATGLAGYDPDWGNIMGAACAIIRPNGPNSGRSAAAENRWAVLAIESAHLIWKLRCERVIANDGAEFTERAVANRWYATLARRLDLERKVVALTPGKKRAKLKIKVDAVWRPLIGDLTDQSADWVTDSGVLVGIKRGNGQELVTDPG</sequence>